<evidence type="ECO:0000313" key="1">
    <source>
        <dbReference type="EMBL" id="EEF59969.1"/>
    </source>
</evidence>
<reference evidence="1 2" key="1">
    <citation type="journal article" date="2011" name="J. Bacteriol.">
        <title>Genome sequence of 'Pedosphaera parvula' Ellin514, an aerobic Verrucomicrobial isolate from pasture soil.</title>
        <authorList>
            <person name="Kant R."/>
            <person name="van Passel M.W."/>
            <person name="Sangwan P."/>
            <person name="Palva A."/>
            <person name="Lucas S."/>
            <person name="Copeland A."/>
            <person name="Lapidus A."/>
            <person name="Glavina Del Rio T."/>
            <person name="Dalin E."/>
            <person name="Tice H."/>
            <person name="Bruce D."/>
            <person name="Goodwin L."/>
            <person name="Pitluck S."/>
            <person name="Chertkov O."/>
            <person name="Larimer F.W."/>
            <person name="Land M.L."/>
            <person name="Hauser L."/>
            <person name="Brettin T.S."/>
            <person name="Detter J.C."/>
            <person name="Han S."/>
            <person name="de Vos W.M."/>
            <person name="Janssen P.H."/>
            <person name="Smidt H."/>
        </authorList>
    </citation>
    <scope>NUCLEOTIDE SEQUENCE [LARGE SCALE GENOMIC DNA]</scope>
    <source>
        <strain evidence="1 2">Ellin514</strain>
    </source>
</reference>
<keyword evidence="2" id="KW-1185">Reference proteome</keyword>
<protein>
    <submittedName>
        <fullName evidence="1">Uncharacterized protein</fullName>
    </submittedName>
</protein>
<dbReference type="EMBL" id="ABOX02000022">
    <property type="protein sequence ID" value="EEF59969.1"/>
    <property type="molecule type" value="Genomic_DNA"/>
</dbReference>
<gene>
    <name evidence="1" type="ORF">Cflav_PD2773</name>
</gene>
<organism evidence="1 2">
    <name type="scientific">Pedosphaera parvula (strain Ellin514)</name>
    <dbReference type="NCBI Taxonomy" id="320771"/>
    <lineage>
        <taxon>Bacteria</taxon>
        <taxon>Pseudomonadati</taxon>
        <taxon>Verrucomicrobiota</taxon>
        <taxon>Pedosphaerae</taxon>
        <taxon>Pedosphaerales</taxon>
        <taxon>Pedosphaeraceae</taxon>
        <taxon>Pedosphaera</taxon>
    </lineage>
</organism>
<sequence length="72" mass="7851">MKAFHISGRVSMEMLLPVLNGSEPLQVLHPTRDTQGLTIKNNFSIRFSFSGNGAPLLNCSGQTRKSTGLPNH</sequence>
<proteinExistence type="predicted"/>
<accession>B9XJU3</accession>
<comment type="caution">
    <text evidence="1">The sequence shown here is derived from an EMBL/GenBank/DDBJ whole genome shotgun (WGS) entry which is preliminary data.</text>
</comment>
<dbReference type="STRING" id="320771.Cflav_PD2773"/>
<dbReference type="AlphaFoldDB" id="B9XJU3"/>
<dbReference type="Proteomes" id="UP000003688">
    <property type="component" value="Unassembled WGS sequence"/>
</dbReference>
<evidence type="ECO:0000313" key="2">
    <source>
        <dbReference type="Proteomes" id="UP000003688"/>
    </source>
</evidence>
<name>B9XJU3_PEDPL</name>